<protein>
    <submittedName>
        <fullName evidence="6">DNA/RNA helicase</fullName>
    </submittedName>
</protein>
<dbReference type="Gene3D" id="3.40.50.300">
    <property type="entry name" value="P-loop containing nucleotide triphosphate hydrolases"/>
    <property type="match status" value="1"/>
</dbReference>
<dbReference type="CDD" id="cd18793">
    <property type="entry name" value="SF2_C_SNF"/>
    <property type="match status" value="1"/>
</dbReference>
<dbReference type="InterPro" id="IPR049730">
    <property type="entry name" value="SNF2/RAD54-like_C"/>
</dbReference>
<evidence type="ECO:0000313" key="6">
    <source>
        <dbReference type="EMBL" id="QGR26511.1"/>
    </source>
</evidence>
<dbReference type="GO" id="GO:0031297">
    <property type="term" value="P:replication fork processing"/>
    <property type="evidence" value="ECO:0007669"/>
    <property type="project" value="TreeGrafter"/>
</dbReference>
<dbReference type="AlphaFoldDB" id="A0A650D7X7"/>
<dbReference type="GO" id="GO:0004386">
    <property type="term" value="F:helicase activity"/>
    <property type="evidence" value="ECO:0007669"/>
    <property type="project" value="UniProtKB-KW"/>
</dbReference>
<keyword evidence="1" id="KW-0547">Nucleotide-binding</keyword>
<dbReference type="Pfam" id="PF00271">
    <property type="entry name" value="Helicase_C"/>
    <property type="match status" value="1"/>
</dbReference>
<accession>A0A650D7X7</accession>
<dbReference type="GO" id="GO:0016787">
    <property type="term" value="F:hydrolase activity"/>
    <property type="evidence" value="ECO:0007669"/>
    <property type="project" value="UniProtKB-KW"/>
</dbReference>
<organism evidence="6">
    <name type="scientific">Pseudomonas syringae pv. actinidiae</name>
    <dbReference type="NCBI Taxonomy" id="103796"/>
    <lineage>
        <taxon>Bacteria</taxon>
        <taxon>Pseudomonadati</taxon>
        <taxon>Pseudomonadota</taxon>
        <taxon>Gammaproteobacteria</taxon>
        <taxon>Pseudomonadales</taxon>
        <taxon>Pseudomonadaceae</taxon>
        <taxon>Pseudomonas</taxon>
        <taxon>Pseudomonas syringae</taxon>
    </lineage>
</organism>
<evidence type="ECO:0000259" key="5">
    <source>
        <dbReference type="Pfam" id="PF00271"/>
    </source>
</evidence>
<evidence type="ECO:0000256" key="3">
    <source>
        <dbReference type="ARBA" id="ARBA00022806"/>
    </source>
</evidence>
<evidence type="ECO:0000256" key="4">
    <source>
        <dbReference type="ARBA" id="ARBA00022840"/>
    </source>
</evidence>
<feature type="domain" description="Helicase C-terminal" evidence="5">
    <location>
        <begin position="38"/>
        <end position="86"/>
    </location>
</feature>
<name>A0A650D7X7_PSESF</name>
<proteinExistence type="predicted"/>
<dbReference type="GO" id="GO:0005524">
    <property type="term" value="F:ATP binding"/>
    <property type="evidence" value="ECO:0007669"/>
    <property type="project" value="UniProtKB-KW"/>
</dbReference>
<reference evidence="6" key="2">
    <citation type="submission" date="2019-08" db="EMBL/GenBank/DDBJ databases">
        <authorList>
            <person name="Butler M.I."/>
            <person name="Jung J.S."/>
            <person name="Kim G.H."/>
            <person name="Lamont I."/>
            <person name="Stockwell P."/>
            <person name="Koh Y.J."/>
            <person name="Poulter R.T.M."/>
        </authorList>
    </citation>
    <scope>NUCLEOTIDE SEQUENCE</scope>
    <source>
        <strain evidence="6">SYS1</strain>
    </source>
</reference>
<dbReference type="GO" id="GO:0006281">
    <property type="term" value="P:DNA repair"/>
    <property type="evidence" value="ECO:0007669"/>
    <property type="project" value="TreeGrafter"/>
</dbReference>
<keyword evidence="4" id="KW-0067">ATP-binding</keyword>
<dbReference type="PANTHER" id="PTHR45766">
    <property type="entry name" value="DNA ANNEALING HELICASE AND ENDONUCLEASE ZRANB3 FAMILY MEMBER"/>
    <property type="match status" value="1"/>
</dbReference>
<reference evidence="6" key="1">
    <citation type="journal article" date="2015" name="Acta Hortic.">
        <title>Genome features of Pseudomonas syringae pv. actinidiae recently isolated in Korea.</title>
        <authorList>
            <person name="Butler M.I."/>
            <person name="Jung J.S."/>
            <person name="Kim G.H."/>
            <person name="Lamont I."/>
            <person name="Stockwell P."/>
            <person name="Koh Y.J."/>
            <person name="Poulter R.T.M."/>
        </authorList>
    </citation>
    <scope>NUCLEOTIDE SEQUENCE</scope>
    <source>
        <strain evidence="6">SYS1</strain>
    </source>
</reference>
<keyword evidence="3 6" id="KW-0347">Helicase</keyword>
<dbReference type="GO" id="GO:0004520">
    <property type="term" value="F:DNA endonuclease activity"/>
    <property type="evidence" value="ECO:0007669"/>
    <property type="project" value="TreeGrafter"/>
</dbReference>
<sequence>MQLCVQANSTARSVSFRPRSCFFRKNRRGDNYPDTGGDQDCRVFIGTRSAAGTGYNLTAANYVFFLGLPWTPGLQDQAEDRAYRNGQLRLVVVKIPLAEDTIDQQLWQMLMDKRALASDLIDPEAEESSKKALAEIL</sequence>
<dbReference type="SUPFAM" id="SSF52540">
    <property type="entry name" value="P-loop containing nucleoside triphosphate hydrolases"/>
    <property type="match status" value="1"/>
</dbReference>
<dbReference type="InterPro" id="IPR001650">
    <property type="entry name" value="Helicase_C-like"/>
</dbReference>
<dbReference type="PANTHER" id="PTHR45766:SF3">
    <property type="entry name" value="DNA ANNEALING HELICASE AND ENDONUCLEASE ZRANB3"/>
    <property type="match status" value="1"/>
</dbReference>
<dbReference type="InterPro" id="IPR027417">
    <property type="entry name" value="P-loop_NTPase"/>
</dbReference>
<dbReference type="EMBL" id="MN346706">
    <property type="protein sequence ID" value="QGR26511.1"/>
    <property type="molecule type" value="Genomic_DNA"/>
</dbReference>
<evidence type="ECO:0000256" key="1">
    <source>
        <dbReference type="ARBA" id="ARBA00022741"/>
    </source>
</evidence>
<keyword evidence="2" id="KW-0378">Hydrolase</keyword>
<evidence type="ECO:0000256" key="2">
    <source>
        <dbReference type="ARBA" id="ARBA00022801"/>
    </source>
</evidence>